<dbReference type="GO" id="GO:0051539">
    <property type="term" value="F:4 iron, 4 sulfur cluster binding"/>
    <property type="evidence" value="ECO:0007669"/>
    <property type="project" value="TreeGrafter"/>
</dbReference>
<dbReference type="InterPro" id="IPR016092">
    <property type="entry name" value="ATAP"/>
</dbReference>
<dbReference type="InterPro" id="IPR035903">
    <property type="entry name" value="HesB-like_dom_sf"/>
</dbReference>
<proteinExistence type="predicted"/>
<dbReference type="SUPFAM" id="SSF89360">
    <property type="entry name" value="HesB-like domain"/>
    <property type="match status" value="1"/>
</dbReference>
<organism evidence="2 3">
    <name type="scientific">Holospora curviuscula</name>
    <dbReference type="NCBI Taxonomy" id="1082868"/>
    <lineage>
        <taxon>Bacteria</taxon>
        <taxon>Pseudomonadati</taxon>
        <taxon>Pseudomonadota</taxon>
        <taxon>Alphaproteobacteria</taxon>
        <taxon>Holosporales</taxon>
        <taxon>Holosporaceae</taxon>
        <taxon>Holospora</taxon>
    </lineage>
</organism>
<name>A0A2S5RDD4_9PROT</name>
<dbReference type="InterPro" id="IPR017870">
    <property type="entry name" value="FeS_cluster_insertion_CS"/>
</dbReference>
<dbReference type="PANTHER" id="PTHR43011">
    <property type="entry name" value="IRON-SULFUR CLUSTER ASSEMBLY 2 HOMOLOG, MITOCHONDRIAL"/>
    <property type="match status" value="1"/>
</dbReference>
<dbReference type="GO" id="GO:0005506">
    <property type="term" value="F:iron ion binding"/>
    <property type="evidence" value="ECO:0007669"/>
    <property type="project" value="TreeGrafter"/>
</dbReference>
<dbReference type="PANTHER" id="PTHR43011:SF1">
    <property type="entry name" value="IRON-SULFUR CLUSTER ASSEMBLY 2 HOMOLOG, MITOCHONDRIAL"/>
    <property type="match status" value="1"/>
</dbReference>
<evidence type="ECO:0000259" key="1">
    <source>
        <dbReference type="Pfam" id="PF01521"/>
    </source>
</evidence>
<dbReference type="RefSeq" id="WP_104206426.1">
    <property type="nucleotide sequence ID" value="NZ_PHHC01000065.1"/>
</dbReference>
<evidence type="ECO:0000313" key="2">
    <source>
        <dbReference type="EMBL" id="PPE05331.1"/>
    </source>
</evidence>
<dbReference type="NCBIfam" id="TIGR00049">
    <property type="entry name" value="iron-sulfur cluster assembly accessory protein"/>
    <property type="match status" value="1"/>
</dbReference>
<dbReference type="InterPro" id="IPR000361">
    <property type="entry name" value="ATAP_core_dom"/>
</dbReference>
<feature type="domain" description="Core" evidence="1">
    <location>
        <begin position="9"/>
        <end position="112"/>
    </location>
</feature>
<protein>
    <submittedName>
        <fullName evidence="2">Iron-sulfur cluster insertion protein ErpA</fullName>
    </submittedName>
</protein>
<dbReference type="GO" id="GO:0051537">
    <property type="term" value="F:2 iron, 2 sulfur cluster binding"/>
    <property type="evidence" value="ECO:0007669"/>
    <property type="project" value="TreeGrafter"/>
</dbReference>
<dbReference type="Proteomes" id="UP000239425">
    <property type="component" value="Unassembled WGS sequence"/>
</dbReference>
<dbReference type="Gene3D" id="2.60.300.12">
    <property type="entry name" value="HesB-like domain"/>
    <property type="match status" value="1"/>
</dbReference>
<dbReference type="AlphaFoldDB" id="A0A2S5RDD4"/>
<comment type="caution">
    <text evidence="2">The sequence shown here is derived from an EMBL/GenBank/DDBJ whole genome shotgun (WGS) entry which is preliminary data.</text>
</comment>
<dbReference type="GO" id="GO:0016226">
    <property type="term" value="P:iron-sulfur cluster assembly"/>
    <property type="evidence" value="ECO:0007669"/>
    <property type="project" value="InterPro"/>
</dbReference>
<dbReference type="EMBL" id="PHHC01000065">
    <property type="protein sequence ID" value="PPE05331.1"/>
    <property type="molecule type" value="Genomic_DNA"/>
</dbReference>
<sequence>MNNSSEAVLIFTERGAAQLKQVEHARGAPVVLRVRVTGGGCAGFQYVLSLEDPKVMEKNSEDICITQAGVSAVTDKRSLAYIQGSTIDYQETLMMSQFVILNPNSDGQCSCGSSFQIKS</sequence>
<evidence type="ECO:0000313" key="3">
    <source>
        <dbReference type="Proteomes" id="UP000239425"/>
    </source>
</evidence>
<gene>
    <name evidence="2" type="ORF">HCUR_00289</name>
</gene>
<dbReference type="PROSITE" id="PS01152">
    <property type="entry name" value="HESB"/>
    <property type="match status" value="1"/>
</dbReference>
<reference evidence="2 3" key="1">
    <citation type="submission" date="2017-11" db="EMBL/GenBank/DDBJ databases">
        <title>Comparative genomic analysis of Holospora spp., intranuclear symbionts of paramecia.</title>
        <authorList>
            <person name="Garushyants S.K."/>
            <person name="Beliavskaya A."/>
            <person name="Malko D.B."/>
            <person name="Logacheva M.D."/>
            <person name="Rautian M.S."/>
            <person name="Gelfand M.S."/>
        </authorList>
    </citation>
    <scope>NUCLEOTIDE SEQUENCE [LARGE SCALE GENOMIC DNA]</scope>
    <source>
        <strain evidence="3">02AZ16</strain>
    </source>
</reference>
<dbReference type="OrthoDB" id="9801228at2"/>
<accession>A0A2S5RDD4</accession>
<dbReference type="Pfam" id="PF01521">
    <property type="entry name" value="Fe-S_biosyn"/>
    <property type="match status" value="1"/>
</dbReference>
<keyword evidence="3" id="KW-1185">Reference proteome</keyword>